<gene>
    <name evidence="2" type="ORF">GCM10022223_08990</name>
</gene>
<accession>A0ABP6Z5F7</accession>
<reference evidence="3" key="1">
    <citation type="journal article" date="2019" name="Int. J. Syst. Evol. Microbiol.">
        <title>The Global Catalogue of Microorganisms (GCM) 10K type strain sequencing project: providing services to taxonomists for standard genome sequencing and annotation.</title>
        <authorList>
            <consortium name="The Broad Institute Genomics Platform"/>
            <consortium name="The Broad Institute Genome Sequencing Center for Infectious Disease"/>
            <person name="Wu L."/>
            <person name="Ma J."/>
        </authorList>
    </citation>
    <scope>NUCLEOTIDE SEQUENCE [LARGE SCALE GENOMIC DNA]</scope>
    <source>
        <strain evidence="3">JCM 16902</strain>
    </source>
</reference>
<feature type="region of interest" description="Disordered" evidence="1">
    <location>
        <begin position="122"/>
        <end position="173"/>
    </location>
</feature>
<dbReference type="EMBL" id="BAAAZO010000001">
    <property type="protein sequence ID" value="GAA3595997.1"/>
    <property type="molecule type" value="Genomic_DNA"/>
</dbReference>
<sequence>MGRNQLPDHRRARPQARTPLAVLKIWVDAHGVHAGDSYWKPGHEGPAFDPENWLRDRSSGEFDEEDIGALAVPPPTALELSEALRTHFRFLADLDAQERVLAQAREQDRHIALAALPGGRLTNAGLYRPTATQGSGADQTGRPADGTDPASTSTDTVSATRGGASGPPPCSQT</sequence>
<proteinExistence type="predicted"/>
<evidence type="ECO:0000313" key="3">
    <source>
        <dbReference type="Proteomes" id="UP001501074"/>
    </source>
</evidence>
<feature type="compositionally biased region" description="Polar residues" evidence="1">
    <location>
        <begin position="149"/>
        <end position="159"/>
    </location>
</feature>
<evidence type="ECO:0000313" key="2">
    <source>
        <dbReference type="EMBL" id="GAA3595997.1"/>
    </source>
</evidence>
<keyword evidence="3" id="KW-1185">Reference proteome</keyword>
<name>A0ABP6Z5F7_9ACTN</name>
<organism evidence="2 3">
    <name type="scientific">Kineosporia mesophila</name>
    <dbReference type="NCBI Taxonomy" id="566012"/>
    <lineage>
        <taxon>Bacteria</taxon>
        <taxon>Bacillati</taxon>
        <taxon>Actinomycetota</taxon>
        <taxon>Actinomycetes</taxon>
        <taxon>Kineosporiales</taxon>
        <taxon>Kineosporiaceae</taxon>
        <taxon>Kineosporia</taxon>
    </lineage>
</organism>
<comment type="caution">
    <text evidence="2">The sequence shown here is derived from an EMBL/GenBank/DDBJ whole genome shotgun (WGS) entry which is preliminary data.</text>
</comment>
<dbReference type="Proteomes" id="UP001501074">
    <property type="component" value="Unassembled WGS sequence"/>
</dbReference>
<protein>
    <submittedName>
        <fullName evidence="2">Uncharacterized protein</fullName>
    </submittedName>
</protein>
<evidence type="ECO:0000256" key="1">
    <source>
        <dbReference type="SAM" id="MobiDB-lite"/>
    </source>
</evidence>